<name>C0QSA5_PERMH</name>
<dbReference type="PaxDb" id="123214-PERMA_1788"/>
<dbReference type="AlphaFoldDB" id="C0QSA5"/>
<reference evidence="1 2" key="1">
    <citation type="journal article" date="2009" name="J. Bacteriol.">
        <title>Complete and draft genome sequences of six members of the Aquificales.</title>
        <authorList>
            <person name="Reysenbach A.L."/>
            <person name="Hamamura N."/>
            <person name="Podar M."/>
            <person name="Griffiths E."/>
            <person name="Ferreira S."/>
            <person name="Hochstein R."/>
            <person name="Heidelberg J."/>
            <person name="Johnson J."/>
            <person name="Mead D."/>
            <person name="Pohorille A."/>
            <person name="Sarmiento M."/>
            <person name="Schweighofer K."/>
            <person name="Seshadri R."/>
            <person name="Voytek M.A."/>
        </authorList>
    </citation>
    <scope>NUCLEOTIDE SEQUENCE [LARGE SCALE GENOMIC DNA]</scope>
    <source>
        <strain evidence="2">DSM 14350 / EX-H1</strain>
    </source>
</reference>
<dbReference type="HOGENOM" id="CLU_2586641_0_0_0"/>
<accession>C0QSA5</accession>
<dbReference type="EMBL" id="CP001230">
    <property type="protein sequence ID" value="ACO03761.1"/>
    <property type="molecule type" value="Genomic_DNA"/>
</dbReference>
<dbReference type="KEGG" id="pmx:PERMA_1788"/>
<sequence length="80" mass="9482">MELNQFEKKRKKIDISDTKIEEVFSELEELLRYPEKILVKVRSIEGLLGQPLSSIADKSIKNIERNLNRIRDEILKKLEE</sequence>
<organism evidence="1 2">
    <name type="scientific">Persephonella marina (strain DSM 14350 / EX-H1)</name>
    <dbReference type="NCBI Taxonomy" id="123214"/>
    <lineage>
        <taxon>Bacteria</taxon>
        <taxon>Pseudomonadati</taxon>
        <taxon>Aquificota</taxon>
        <taxon>Aquificia</taxon>
        <taxon>Aquificales</taxon>
        <taxon>Hydrogenothermaceae</taxon>
        <taxon>Persephonella</taxon>
    </lineage>
</organism>
<evidence type="ECO:0000313" key="1">
    <source>
        <dbReference type="EMBL" id="ACO03761.1"/>
    </source>
</evidence>
<proteinExistence type="predicted"/>
<keyword evidence="2" id="KW-1185">Reference proteome</keyword>
<dbReference type="RefSeq" id="WP_012676000.1">
    <property type="nucleotide sequence ID" value="NC_012440.1"/>
</dbReference>
<protein>
    <submittedName>
        <fullName evidence="1">Uncharacterized protein</fullName>
    </submittedName>
</protein>
<evidence type="ECO:0000313" key="2">
    <source>
        <dbReference type="Proteomes" id="UP000001366"/>
    </source>
</evidence>
<dbReference type="Proteomes" id="UP000001366">
    <property type="component" value="Chromosome"/>
</dbReference>
<gene>
    <name evidence="1" type="ordered locus">PERMA_1788</name>
</gene>